<dbReference type="SUPFAM" id="SSF46689">
    <property type="entry name" value="Homeodomain-like"/>
    <property type="match status" value="1"/>
</dbReference>
<keyword evidence="3" id="KW-0238">DNA-binding</keyword>
<protein>
    <submittedName>
        <fullName evidence="3">Myb-like DNA-binding domain containing protein</fullName>
    </submittedName>
</protein>
<organism evidence="3 4">
    <name type="scientific">Trichomonas vaginalis (strain ATCC PRA-98 / G3)</name>
    <dbReference type="NCBI Taxonomy" id="412133"/>
    <lineage>
        <taxon>Eukaryota</taxon>
        <taxon>Metamonada</taxon>
        <taxon>Parabasalia</taxon>
        <taxon>Trichomonadida</taxon>
        <taxon>Trichomonadidae</taxon>
        <taxon>Trichomonas</taxon>
    </lineage>
</organism>
<dbReference type="Proteomes" id="UP000001542">
    <property type="component" value="Unassembled WGS sequence"/>
</dbReference>
<dbReference type="InterPro" id="IPR009057">
    <property type="entry name" value="Homeodomain-like_sf"/>
</dbReference>
<dbReference type="AlphaFoldDB" id="A2FI60"/>
<dbReference type="SMART" id="SM00717">
    <property type="entry name" value="SANT"/>
    <property type="match status" value="2"/>
</dbReference>
<dbReference type="InterPro" id="IPR001005">
    <property type="entry name" value="SANT/Myb"/>
</dbReference>
<dbReference type="Gene3D" id="1.10.10.60">
    <property type="entry name" value="Homeodomain-like"/>
    <property type="match status" value="2"/>
</dbReference>
<dbReference type="eggNOG" id="KOG0048">
    <property type="taxonomic scope" value="Eukaryota"/>
</dbReference>
<feature type="domain" description="HTH myb-type" evidence="2">
    <location>
        <begin position="15"/>
        <end position="70"/>
    </location>
</feature>
<dbReference type="InterPro" id="IPR050560">
    <property type="entry name" value="MYB_TF"/>
</dbReference>
<dbReference type="KEGG" id="tva:4753164"/>
<reference evidence="3" key="1">
    <citation type="submission" date="2006-10" db="EMBL/GenBank/DDBJ databases">
        <authorList>
            <person name="Amadeo P."/>
            <person name="Zhao Q."/>
            <person name="Wortman J."/>
            <person name="Fraser-Liggett C."/>
            <person name="Carlton J."/>
        </authorList>
    </citation>
    <scope>NUCLEOTIDE SEQUENCE</scope>
    <source>
        <strain evidence="3">G3</strain>
    </source>
</reference>
<dbReference type="GO" id="GO:0005634">
    <property type="term" value="C:nucleus"/>
    <property type="evidence" value="ECO:0000318"/>
    <property type="project" value="GO_Central"/>
</dbReference>
<dbReference type="STRING" id="5722.A2FI60"/>
<gene>
    <name evidence="3" type="ORF">TVAG_461870</name>
</gene>
<dbReference type="VEuPathDB" id="TrichDB:TVAG_461870"/>
<dbReference type="SMR" id="A2FI60"/>
<reference evidence="3" key="2">
    <citation type="journal article" date="2007" name="Science">
        <title>Draft genome sequence of the sexually transmitted pathogen Trichomonas vaginalis.</title>
        <authorList>
            <person name="Carlton J.M."/>
            <person name="Hirt R.P."/>
            <person name="Silva J.C."/>
            <person name="Delcher A.L."/>
            <person name="Schatz M."/>
            <person name="Zhao Q."/>
            <person name="Wortman J.R."/>
            <person name="Bidwell S.L."/>
            <person name="Alsmark U.C.M."/>
            <person name="Besteiro S."/>
            <person name="Sicheritz-Ponten T."/>
            <person name="Noel C.J."/>
            <person name="Dacks J.B."/>
            <person name="Foster P.G."/>
            <person name="Simillion C."/>
            <person name="Van de Peer Y."/>
            <person name="Miranda-Saavedra D."/>
            <person name="Barton G.J."/>
            <person name="Westrop G.D."/>
            <person name="Mueller S."/>
            <person name="Dessi D."/>
            <person name="Fiori P.L."/>
            <person name="Ren Q."/>
            <person name="Paulsen I."/>
            <person name="Zhang H."/>
            <person name="Bastida-Corcuera F.D."/>
            <person name="Simoes-Barbosa A."/>
            <person name="Brown M.T."/>
            <person name="Hayes R.D."/>
            <person name="Mukherjee M."/>
            <person name="Okumura C.Y."/>
            <person name="Schneider R."/>
            <person name="Smith A.J."/>
            <person name="Vanacova S."/>
            <person name="Villalvazo M."/>
            <person name="Haas B.J."/>
            <person name="Pertea M."/>
            <person name="Feldblyum T.V."/>
            <person name="Utterback T.R."/>
            <person name="Shu C.L."/>
            <person name="Osoegawa K."/>
            <person name="de Jong P.J."/>
            <person name="Hrdy I."/>
            <person name="Horvathova L."/>
            <person name="Zubacova Z."/>
            <person name="Dolezal P."/>
            <person name="Malik S.B."/>
            <person name="Logsdon J.M. Jr."/>
            <person name="Henze K."/>
            <person name="Gupta A."/>
            <person name="Wang C.C."/>
            <person name="Dunne R.L."/>
            <person name="Upcroft J.A."/>
            <person name="Upcroft P."/>
            <person name="White O."/>
            <person name="Salzberg S.L."/>
            <person name="Tang P."/>
            <person name="Chiu C.-H."/>
            <person name="Lee Y.-S."/>
            <person name="Embley T.M."/>
            <person name="Coombs G.H."/>
            <person name="Mottram J.C."/>
            <person name="Tachezy J."/>
            <person name="Fraser-Liggett C.M."/>
            <person name="Johnson P.J."/>
        </authorList>
    </citation>
    <scope>NUCLEOTIDE SEQUENCE [LARGE SCALE GENOMIC DNA]</scope>
    <source>
        <strain evidence="3">G3</strain>
    </source>
</reference>
<dbReference type="PROSITE" id="PS51294">
    <property type="entry name" value="HTH_MYB"/>
    <property type="match status" value="2"/>
</dbReference>
<dbReference type="PANTHER" id="PTHR45614:SF69">
    <property type="entry name" value="CHROMOSOME UNDETERMINED SCAFFOLD_38, WHOLE GENOME SHOTGUN SEQUENCE"/>
    <property type="match status" value="1"/>
</dbReference>
<name>A2FI60_TRIV3</name>
<keyword evidence="4" id="KW-1185">Reference proteome</keyword>
<evidence type="ECO:0000313" key="3">
    <source>
        <dbReference type="EMBL" id="EAX95413.1"/>
    </source>
</evidence>
<dbReference type="GO" id="GO:0000981">
    <property type="term" value="F:DNA-binding transcription factor activity, RNA polymerase II-specific"/>
    <property type="evidence" value="ECO:0000318"/>
    <property type="project" value="GO_Central"/>
</dbReference>
<evidence type="ECO:0000259" key="1">
    <source>
        <dbReference type="PROSITE" id="PS50090"/>
    </source>
</evidence>
<dbReference type="PANTHER" id="PTHR45614">
    <property type="entry name" value="MYB PROTEIN-RELATED"/>
    <property type="match status" value="1"/>
</dbReference>
<dbReference type="EMBL" id="DS113807">
    <property type="protein sequence ID" value="EAX95413.1"/>
    <property type="molecule type" value="Genomic_DNA"/>
</dbReference>
<dbReference type="GO" id="GO:0000978">
    <property type="term" value="F:RNA polymerase II cis-regulatory region sequence-specific DNA binding"/>
    <property type="evidence" value="ECO:0000318"/>
    <property type="project" value="GO_Central"/>
</dbReference>
<feature type="domain" description="Myb-like" evidence="1">
    <location>
        <begin position="74"/>
        <end position="117"/>
    </location>
</feature>
<dbReference type="OrthoDB" id="2143914at2759"/>
<dbReference type="PROSITE" id="PS50090">
    <property type="entry name" value="MYB_LIKE"/>
    <property type="match status" value="2"/>
</dbReference>
<feature type="domain" description="HTH myb-type" evidence="2">
    <location>
        <begin position="74"/>
        <end position="121"/>
    </location>
</feature>
<feature type="domain" description="Myb-like" evidence="1">
    <location>
        <begin position="15"/>
        <end position="66"/>
    </location>
</feature>
<evidence type="ECO:0000259" key="2">
    <source>
        <dbReference type="PROSITE" id="PS51294"/>
    </source>
</evidence>
<dbReference type="InParanoid" id="A2FI60"/>
<dbReference type="VEuPathDB" id="TrichDB:TVAGG3_0604060"/>
<proteinExistence type="predicted"/>
<dbReference type="InterPro" id="IPR017930">
    <property type="entry name" value="Myb_dom"/>
</dbReference>
<evidence type="ECO:0000313" key="4">
    <source>
        <dbReference type="Proteomes" id="UP000001542"/>
    </source>
</evidence>
<sequence>MEDDRIASDIGYPKLVKHRSARFTEAEDTLLKELIKDKKNKTWKEIASFFPGRTACQCRDRYNQYLFKEVVNKPWTAEEEQIIIEKYKIFGPHWVKISHFLPGRSGNNIKNHWNGALKQFHGISHEEIKQERRSKKVKWDGVAENNAVTILPSIDSTIVRSSIIEPPKMDSPIPIPISKPNVTDIEFTMGVKNIIFC</sequence>
<dbReference type="Pfam" id="PF13921">
    <property type="entry name" value="Myb_DNA-bind_6"/>
    <property type="match status" value="1"/>
</dbReference>
<dbReference type="CDD" id="cd00167">
    <property type="entry name" value="SANT"/>
    <property type="match status" value="2"/>
</dbReference>
<dbReference type="GO" id="GO:0006355">
    <property type="term" value="P:regulation of DNA-templated transcription"/>
    <property type="evidence" value="ECO:0000318"/>
    <property type="project" value="GO_Central"/>
</dbReference>
<accession>A2FI60</accession>
<dbReference type="RefSeq" id="XP_001308343.1">
    <property type="nucleotide sequence ID" value="XM_001308342.1"/>
</dbReference>